<sequence length="363" mass="41168">MARLVKVYANLEAFKDRHGKERHYFRKSGHKRIPVKGTFGSHEFDESYEAAKASVAAPSRPGESSIRPGTVDDLCARYYDSYGFKNLKAPSQKHYRHQIEAFRSVMGFMMVRSLAKRHFNQIKSDMAERPGACRTLLKRLTTLLNFAIDEEMIDINPMARVKLPEEGDGFTPWSDEDIKHYLLKWGAGTRERLGLYLCLFTGQRRSDVVRMTQSDIRDHEIRVVQQKSSRRFKAGKQLWIPLHPLLQAELALWPHNQKALIVNSRGGAFSSEGFGNWLRQAAKDVNLNDQGVSFDPPLIEGTRGPHGLRKAAARRLIEAGCDGESARAITGHASEKELAVYIRDVNQLKKARQAIGKLDQEKV</sequence>
<organism evidence="6 7">
    <name type="scientific">Asticcacaulis endophyticus</name>
    <dbReference type="NCBI Taxonomy" id="1395890"/>
    <lineage>
        <taxon>Bacteria</taxon>
        <taxon>Pseudomonadati</taxon>
        <taxon>Pseudomonadota</taxon>
        <taxon>Alphaproteobacteria</taxon>
        <taxon>Caulobacterales</taxon>
        <taxon>Caulobacteraceae</taxon>
        <taxon>Asticcacaulis</taxon>
    </lineage>
</organism>
<evidence type="ECO:0000256" key="1">
    <source>
        <dbReference type="ARBA" id="ARBA00008857"/>
    </source>
</evidence>
<evidence type="ECO:0000256" key="2">
    <source>
        <dbReference type="ARBA" id="ARBA00022908"/>
    </source>
</evidence>
<dbReference type="GO" id="GO:0015074">
    <property type="term" value="P:DNA integration"/>
    <property type="evidence" value="ECO:0007669"/>
    <property type="project" value="UniProtKB-KW"/>
</dbReference>
<evidence type="ECO:0000313" key="7">
    <source>
        <dbReference type="Proteomes" id="UP000662572"/>
    </source>
</evidence>
<dbReference type="PANTHER" id="PTHR30349">
    <property type="entry name" value="PHAGE INTEGRASE-RELATED"/>
    <property type="match status" value="1"/>
</dbReference>
<evidence type="ECO:0000256" key="4">
    <source>
        <dbReference type="ARBA" id="ARBA00023172"/>
    </source>
</evidence>
<dbReference type="Proteomes" id="UP000662572">
    <property type="component" value="Unassembled WGS sequence"/>
</dbReference>
<comment type="caution">
    <text evidence="6">The sequence shown here is derived from an EMBL/GenBank/DDBJ whole genome shotgun (WGS) entry which is preliminary data.</text>
</comment>
<proteinExistence type="inferred from homology"/>
<reference evidence="6" key="1">
    <citation type="journal article" date="2014" name="Int. J. Syst. Evol. Microbiol.">
        <title>Complete genome sequence of Corynebacterium casei LMG S-19264T (=DSM 44701T), isolated from a smear-ripened cheese.</title>
        <authorList>
            <consortium name="US DOE Joint Genome Institute (JGI-PGF)"/>
            <person name="Walter F."/>
            <person name="Albersmeier A."/>
            <person name="Kalinowski J."/>
            <person name="Ruckert C."/>
        </authorList>
    </citation>
    <scope>NUCLEOTIDE SEQUENCE</scope>
    <source>
        <strain evidence="6">KCTC 32296</strain>
    </source>
</reference>
<dbReference type="InterPro" id="IPR013762">
    <property type="entry name" value="Integrase-like_cat_sf"/>
</dbReference>
<evidence type="ECO:0000313" key="6">
    <source>
        <dbReference type="EMBL" id="GGZ22087.1"/>
    </source>
</evidence>
<comment type="similarity">
    <text evidence="1">Belongs to the 'phage' integrase family.</text>
</comment>
<dbReference type="GO" id="GO:0006310">
    <property type="term" value="P:DNA recombination"/>
    <property type="evidence" value="ECO:0007669"/>
    <property type="project" value="UniProtKB-KW"/>
</dbReference>
<dbReference type="SUPFAM" id="SSF56349">
    <property type="entry name" value="DNA breaking-rejoining enzymes"/>
    <property type="match status" value="1"/>
</dbReference>
<dbReference type="InterPro" id="IPR050090">
    <property type="entry name" value="Tyrosine_recombinase_XerCD"/>
</dbReference>
<reference evidence="6" key="2">
    <citation type="submission" date="2020-09" db="EMBL/GenBank/DDBJ databases">
        <authorList>
            <person name="Sun Q."/>
            <person name="Kim S."/>
        </authorList>
    </citation>
    <scope>NUCLEOTIDE SEQUENCE</scope>
    <source>
        <strain evidence="6">KCTC 32296</strain>
    </source>
</reference>
<keyword evidence="3" id="KW-0238">DNA-binding</keyword>
<dbReference type="Gene3D" id="1.10.150.130">
    <property type="match status" value="1"/>
</dbReference>
<evidence type="ECO:0000259" key="5">
    <source>
        <dbReference type="PROSITE" id="PS51898"/>
    </source>
</evidence>
<evidence type="ECO:0000256" key="3">
    <source>
        <dbReference type="ARBA" id="ARBA00023125"/>
    </source>
</evidence>
<dbReference type="AlphaFoldDB" id="A0A918PVB1"/>
<dbReference type="GO" id="GO:0003677">
    <property type="term" value="F:DNA binding"/>
    <property type="evidence" value="ECO:0007669"/>
    <property type="project" value="UniProtKB-KW"/>
</dbReference>
<gene>
    <name evidence="6" type="ORF">GCM10011273_03630</name>
</gene>
<dbReference type="Gene3D" id="1.10.443.10">
    <property type="entry name" value="Intergrase catalytic core"/>
    <property type="match status" value="1"/>
</dbReference>
<keyword evidence="7" id="KW-1185">Reference proteome</keyword>
<dbReference type="InterPro" id="IPR002104">
    <property type="entry name" value="Integrase_catalytic"/>
</dbReference>
<keyword evidence="2" id="KW-0229">DNA integration</keyword>
<dbReference type="Pfam" id="PF00589">
    <property type="entry name" value="Phage_integrase"/>
    <property type="match status" value="1"/>
</dbReference>
<dbReference type="InterPro" id="IPR010998">
    <property type="entry name" value="Integrase_recombinase_N"/>
</dbReference>
<protein>
    <submittedName>
        <fullName evidence="6">Integrase/recombinase</fullName>
    </submittedName>
</protein>
<accession>A0A918PVB1</accession>
<name>A0A918PVB1_9CAUL</name>
<dbReference type="RefSeq" id="WP_189484658.1">
    <property type="nucleotide sequence ID" value="NZ_BMZB01000001.1"/>
</dbReference>
<dbReference type="EMBL" id="BMZB01000001">
    <property type="protein sequence ID" value="GGZ22087.1"/>
    <property type="molecule type" value="Genomic_DNA"/>
</dbReference>
<keyword evidence="4" id="KW-0233">DNA recombination</keyword>
<dbReference type="PANTHER" id="PTHR30349:SF64">
    <property type="entry name" value="PROPHAGE INTEGRASE INTD-RELATED"/>
    <property type="match status" value="1"/>
</dbReference>
<dbReference type="InterPro" id="IPR011010">
    <property type="entry name" value="DNA_brk_join_enz"/>
</dbReference>
<feature type="domain" description="Tyr recombinase" evidence="5">
    <location>
        <begin position="169"/>
        <end position="354"/>
    </location>
</feature>
<dbReference type="PROSITE" id="PS51898">
    <property type="entry name" value="TYR_RECOMBINASE"/>
    <property type="match status" value="1"/>
</dbReference>